<gene>
    <name evidence="1" type="ORF">GCM10007874_14810</name>
</gene>
<protein>
    <recommendedName>
        <fullName evidence="3">Secreted protein</fullName>
    </recommendedName>
</protein>
<dbReference type="EMBL" id="BSPC01000011">
    <property type="protein sequence ID" value="GLS18464.1"/>
    <property type="molecule type" value="Genomic_DNA"/>
</dbReference>
<comment type="caution">
    <text evidence="1">The sequence shown here is derived from an EMBL/GenBank/DDBJ whole genome shotgun (WGS) entry which is preliminary data.</text>
</comment>
<sequence length="89" mass="9292">MDVVLTLLTAFPKVGVTAVTALPVVAFTLSTTLVKPAVTPVTQVLAVARGTAKAETVMVLAERIILCVGLQTSPVATLVFKSRRPTLSM</sequence>
<keyword evidence="2" id="KW-1185">Reference proteome</keyword>
<accession>A0ABQ6CIC8</accession>
<evidence type="ECO:0008006" key="3">
    <source>
        <dbReference type="Google" id="ProtNLM"/>
    </source>
</evidence>
<reference evidence="2" key="1">
    <citation type="journal article" date="2019" name="Int. J. Syst. Evol. Microbiol.">
        <title>The Global Catalogue of Microorganisms (GCM) 10K type strain sequencing project: providing services to taxonomists for standard genome sequencing and annotation.</title>
        <authorList>
            <consortium name="The Broad Institute Genomics Platform"/>
            <consortium name="The Broad Institute Genome Sequencing Center for Infectious Disease"/>
            <person name="Wu L."/>
            <person name="Ma J."/>
        </authorList>
    </citation>
    <scope>NUCLEOTIDE SEQUENCE [LARGE SCALE GENOMIC DNA]</scope>
    <source>
        <strain evidence="2">NBRC 101365</strain>
    </source>
</reference>
<evidence type="ECO:0000313" key="1">
    <source>
        <dbReference type="EMBL" id="GLS18464.1"/>
    </source>
</evidence>
<name>A0ABQ6CIC8_9HYPH</name>
<organism evidence="1 2">
    <name type="scientific">Labrys miyagiensis</name>
    <dbReference type="NCBI Taxonomy" id="346912"/>
    <lineage>
        <taxon>Bacteria</taxon>
        <taxon>Pseudomonadati</taxon>
        <taxon>Pseudomonadota</taxon>
        <taxon>Alphaproteobacteria</taxon>
        <taxon>Hyphomicrobiales</taxon>
        <taxon>Xanthobacteraceae</taxon>
        <taxon>Labrys</taxon>
    </lineage>
</organism>
<dbReference type="Proteomes" id="UP001156882">
    <property type="component" value="Unassembled WGS sequence"/>
</dbReference>
<proteinExistence type="predicted"/>
<evidence type="ECO:0000313" key="2">
    <source>
        <dbReference type="Proteomes" id="UP001156882"/>
    </source>
</evidence>